<keyword evidence="4" id="KW-1185">Reference proteome</keyword>
<proteinExistence type="predicted"/>
<accession>A0A9P0TL33</accession>
<evidence type="ECO:0000313" key="4">
    <source>
        <dbReference type="Proteomes" id="UP001152562"/>
    </source>
</evidence>
<evidence type="ECO:0000313" key="3">
    <source>
        <dbReference type="EMBL" id="CAH4033455.1"/>
    </source>
</evidence>
<name>A0A9P0TL33_PIEBR</name>
<dbReference type="AlphaFoldDB" id="A0A9P0TL33"/>
<evidence type="ECO:0000256" key="2">
    <source>
        <dbReference type="SAM" id="SignalP"/>
    </source>
</evidence>
<feature type="chain" id="PRO_5040179975" evidence="2">
    <location>
        <begin position="22"/>
        <end position="249"/>
    </location>
</feature>
<reference evidence="3" key="1">
    <citation type="submission" date="2022-05" db="EMBL/GenBank/DDBJ databases">
        <authorList>
            <person name="Okamura Y."/>
        </authorList>
    </citation>
    <scope>NUCLEOTIDE SEQUENCE</scope>
</reference>
<dbReference type="Proteomes" id="UP001152562">
    <property type="component" value="Unassembled WGS sequence"/>
</dbReference>
<feature type="region of interest" description="Disordered" evidence="1">
    <location>
        <begin position="27"/>
        <end position="47"/>
    </location>
</feature>
<keyword evidence="2" id="KW-0732">Signal</keyword>
<sequence length="249" mass="27140">MSLKTTLVLLCASILISSVVGKRKIESAKQPTDQGNDEVENTARDRKPRQYLSNYYGAYGTQNGYASQGTNQNVDGYKQGVQNGYDGYGQQNRNPGYISGQVRPGETVSIGNGHGHTNVVAINSAGDTDYYVGYTDGGVNTNTGYDQGYPTKKGQSGIIVNKRPDGQDDVLLWNANGNKQSSIGVNKDGAQLYSGNTYDTSYQTYNQQSNTPNYQQGYGKPAGRNAYQSSSSSIYSQQDQVYLNSQRYK</sequence>
<feature type="signal peptide" evidence="2">
    <location>
        <begin position="1"/>
        <end position="21"/>
    </location>
</feature>
<evidence type="ECO:0000256" key="1">
    <source>
        <dbReference type="SAM" id="MobiDB-lite"/>
    </source>
</evidence>
<gene>
    <name evidence="3" type="ORF">PIBRA_LOCUS9739</name>
</gene>
<organism evidence="3 4">
    <name type="scientific">Pieris brassicae</name>
    <name type="common">White butterfly</name>
    <name type="synonym">Large white butterfly</name>
    <dbReference type="NCBI Taxonomy" id="7116"/>
    <lineage>
        <taxon>Eukaryota</taxon>
        <taxon>Metazoa</taxon>
        <taxon>Ecdysozoa</taxon>
        <taxon>Arthropoda</taxon>
        <taxon>Hexapoda</taxon>
        <taxon>Insecta</taxon>
        <taxon>Pterygota</taxon>
        <taxon>Neoptera</taxon>
        <taxon>Endopterygota</taxon>
        <taxon>Lepidoptera</taxon>
        <taxon>Glossata</taxon>
        <taxon>Ditrysia</taxon>
        <taxon>Papilionoidea</taxon>
        <taxon>Pieridae</taxon>
        <taxon>Pierinae</taxon>
        <taxon>Pieris</taxon>
    </lineage>
</organism>
<comment type="caution">
    <text evidence="3">The sequence shown here is derived from an EMBL/GenBank/DDBJ whole genome shotgun (WGS) entry which is preliminary data.</text>
</comment>
<protein>
    <submittedName>
        <fullName evidence="3">Uncharacterized protein</fullName>
    </submittedName>
</protein>
<dbReference type="EMBL" id="CALOZG010000029">
    <property type="protein sequence ID" value="CAH4033455.1"/>
    <property type="molecule type" value="Genomic_DNA"/>
</dbReference>